<dbReference type="RefSeq" id="WP_332291495.1">
    <property type="nucleotide sequence ID" value="NZ_JAZIBG010000036.1"/>
</dbReference>
<dbReference type="InterPro" id="IPR038740">
    <property type="entry name" value="BioF2-like_GNAT_dom"/>
</dbReference>
<evidence type="ECO:0000313" key="2">
    <source>
        <dbReference type="EMBL" id="MEF7616119.1"/>
    </source>
</evidence>
<evidence type="ECO:0000313" key="3">
    <source>
        <dbReference type="Proteomes" id="UP001336250"/>
    </source>
</evidence>
<accession>A0AAW9QA56</accession>
<feature type="domain" description="BioF2-like acetyltransferase" evidence="1">
    <location>
        <begin position="154"/>
        <end position="276"/>
    </location>
</feature>
<dbReference type="InterPro" id="IPR016181">
    <property type="entry name" value="Acyl_CoA_acyltransferase"/>
</dbReference>
<dbReference type="Gene3D" id="3.40.630.30">
    <property type="match status" value="1"/>
</dbReference>
<keyword evidence="3" id="KW-1185">Reference proteome</keyword>
<dbReference type="EMBL" id="JAZIBG010000036">
    <property type="protein sequence ID" value="MEF7616119.1"/>
    <property type="molecule type" value="Genomic_DNA"/>
</dbReference>
<name>A0AAW9QA56_9BURK</name>
<gene>
    <name evidence="2" type="ORF">V4F39_19550</name>
</gene>
<organism evidence="2 3">
    <name type="scientific">Aquincola agrisoli</name>
    <dbReference type="NCBI Taxonomy" id="3119538"/>
    <lineage>
        <taxon>Bacteria</taxon>
        <taxon>Pseudomonadati</taxon>
        <taxon>Pseudomonadota</taxon>
        <taxon>Betaproteobacteria</taxon>
        <taxon>Burkholderiales</taxon>
        <taxon>Sphaerotilaceae</taxon>
        <taxon>Aquincola</taxon>
    </lineage>
</organism>
<dbReference type="SUPFAM" id="SSF55729">
    <property type="entry name" value="Acyl-CoA N-acyltransferases (Nat)"/>
    <property type="match status" value="1"/>
</dbReference>
<dbReference type="Proteomes" id="UP001336250">
    <property type="component" value="Unassembled WGS sequence"/>
</dbReference>
<dbReference type="EC" id="2.3.1.-" evidence="2"/>
<reference evidence="2 3" key="1">
    <citation type="submission" date="2024-02" db="EMBL/GenBank/DDBJ databases">
        <title>Genome sequence of Aquincola sp. MAHUQ-54.</title>
        <authorList>
            <person name="Huq M.A."/>
        </authorList>
    </citation>
    <scope>NUCLEOTIDE SEQUENCE [LARGE SCALE GENOMIC DNA]</scope>
    <source>
        <strain evidence="2 3">MAHUQ-54</strain>
    </source>
</reference>
<keyword evidence="2" id="KW-0012">Acyltransferase</keyword>
<comment type="caution">
    <text evidence="2">The sequence shown here is derived from an EMBL/GenBank/DDBJ whole genome shotgun (WGS) entry which is preliminary data.</text>
</comment>
<dbReference type="GO" id="GO:0016746">
    <property type="term" value="F:acyltransferase activity"/>
    <property type="evidence" value="ECO:0007669"/>
    <property type="project" value="UniProtKB-KW"/>
</dbReference>
<dbReference type="AlphaFoldDB" id="A0AAW9QA56"/>
<keyword evidence="2" id="KW-0808">Transferase</keyword>
<evidence type="ECO:0000259" key="1">
    <source>
        <dbReference type="Pfam" id="PF13480"/>
    </source>
</evidence>
<proteinExistence type="predicted"/>
<sequence length="307" mass="33415">MVASRLLENTFAHPGLGALFQRAPFFELHAQGRGVFFEWEKGGHVVASVHFTPMGSGLWRSPARGTYAGFATAPGLHTDALFEFHDAVVARLGALGARRIEVLPAPMAHDPIAFSNQAYLFHARGYSVTQCDLNHSLAVDAQPFEARMSYGNVKRLRKCRKEGIEAGTLPPEALPEVYAVLAANRASKGHAMSMTLSQLQDMQARFPESMALFGCRAGAELAASALCLRVQPHVLYVFYWGDRPGYATLSPVVSVADAIYSYCQAEGIAQIDAGTSTIDREANHGLIQFKRGLGFSESLKVRMARDV</sequence>
<protein>
    <submittedName>
        <fullName evidence="2">GNAT family N-acetyltransferase</fullName>
        <ecNumber evidence="2">2.3.1.-</ecNumber>
    </submittedName>
</protein>
<dbReference type="Pfam" id="PF13480">
    <property type="entry name" value="Acetyltransf_6"/>
    <property type="match status" value="1"/>
</dbReference>